<dbReference type="InterPro" id="IPR029014">
    <property type="entry name" value="NiFe-Hase_large"/>
</dbReference>
<dbReference type="RefSeq" id="WP_048706894.1">
    <property type="nucleotide sequence ID" value="NZ_CP014646.1"/>
</dbReference>
<dbReference type="SUPFAM" id="SSF56762">
    <property type="entry name" value="HydB/Nqo4-like"/>
    <property type="match status" value="1"/>
</dbReference>
<protein>
    <submittedName>
        <fullName evidence="1">Uncharacterized protein</fullName>
    </submittedName>
</protein>
<dbReference type="AlphaFoldDB" id="A0A127K7E6"/>
<evidence type="ECO:0000313" key="1">
    <source>
        <dbReference type="EMBL" id="AMO37888.1"/>
    </source>
</evidence>
<sequence>MQQQPSADDEGVVRITAHRRANRIVRTTVAMPGAAARSRLLIGLDPAAAIDTLAAHATHSPRAHALALGQACAAAMGDAPPDHATLVAIERELAAEAAGTHLRRLLIEWPQALGHDARHSRYNEFHRRLRTKTDAASFFELGGDVLDLVAREMLAGFFNRIRMPHNLAEFIERADTGSILGAVLRDMIELGPSQPSAGRGVAILGTQTAAAWVATIGAWPSDEFVAHPTFAGEPAETGPLARHAASPLVRLLLDRGHRLSARLFSKIIDLADCASRMRYPLTDEVPPLLDAAAAGPGVGMARASTARGVLLCWVRMEAGRIADCRIVPAAAWNFHPEGAFCREACSSIDESPEAAMRRLSLLALALDPSLPYRIELVEDTGKGRKRA</sequence>
<proteinExistence type="predicted"/>
<reference evidence="2" key="1">
    <citation type="submission" date="2016-03" db="EMBL/GenBank/DDBJ databases">
        <authorList>
            <person name="Ma C."/>
            <person name="Zhou S."/>
            <person name="Yang G."/>
        </authorList>
    </citation>
    <scope>NUCLEOTIDE SEQUENCE [LARGE SCALE GENOMIC DNA]</scope>
    <source>
        <strain evidence="2">SgZ-1</strain>
    </source>
</reference>
<accession>A0A127K7E6</accession>
<gene>
    <name evidence="1" type="ORF">AC731_013660</name>
</gene>
<dbReference type="Proteomes" id="UP000036902">
    <property type="component" value="Chromosome"/>
</dbReference>
<evidence type="ECO:0000313" key="2">
    <source>
        <dbReference type="Proteomes" id="UP000036902"/>
    </source>
</evidence>
<dbReference type="KEGG" id="thu:AC731_013660"/>
<dbReference type="STRING" id="1134435.AC731_013660"/>
<name>A0A127K7E6_9RHOO</name>
<dbReference type="EMBL" id="CP014646">
    <property type="protein sequence ID" value="AMO37888.1"/>
    <property type="molecule type" value="Genomic_DNA"/>
</dbReference>
<keyword evidence="2" id="KW-1185">Reference proteome</keyword>
<organism evidence="1 2">
    <name type="scientific">Thauera humireducens</name>
    <dbReference type="NCBI Taxonomy" id="1134435"/>
    <lineage>
        <taxon>Bacteria</taxon>
        <taxon>Pseudomonadati</taxon>
        <taxon>Pseudomonadota</taxon>
        <taxon>Betaproteobacteria</taxon>
        <taxon>Rhodocyclales</taxon>
        <taxon>Zoogloeaceae</taxon>
        <taxon>Thauera</taxon>
    </lineage>
</organism>
<dbReference type="Gene3D" id="1.10.645.10">
    <property type="entry name" value="Cytochrome-c3 Hydrogenase, chain B"/>
    <property type="match status" value="1"/>
</dbReference>